<sequence length="329" mass="35821">MGYAQVVANSRRDESASAHKGSTSQKKGFGEGVPGPQQKLDNFLANTGKQRPFGSVFTEFLVHKGAEAFLNADPKPSWDGKDLLIMSKEAFVEMKIKEKGLKGKAAVVKGDHITRKGFDAFREEEAEAEPEIFITFLERKLRVEEGGGGSVGPEEVPRIRGSALRFTGCGGEVSYDKHPSKERFRRAPFVKFTKGDDAGLVGFDRALGCRLCQRKCTNTSRGSNPTSILFVHALRPLIMQRRKNMQSARMRRRNAHLAVRTEVFGEGVGGNSRGRRGGGGRRGGRADWGTRGGKTRSSDNGAQSGGDEQTGEKRKRAVEPEGGPDAGVR</sequence>
<dbReference type="EMBL" id="JAGFNK010000153">
    <property type="protein sequence ID" value="KAI9463929.1"/>
    <property type="molecule type" value="Genomic_DNA"/>
</dbReference>
<evidence type="ECO:0000313" key="1">
    <source>
        <dbReference type="EMBL" id="KAI9463929.1"/>
    </source>
</evidence>
<comment type="caution">
    <text evidence="1">The sequence shown here is derived from an EMBL/GenBank/DDBJ whole genome shotgun (WGS) entry which is preliminary data.</text>
</comment>
<accession>A0ACC0U5Y6</accession>
<reference evidence="1" key="1">
    <citation type="submission" date="2021-03" db="EMBL/GenBank/DDBJ databases">
        <title>Evolutionary priming and transition to the ectomycorrhizal habit in an iconic lineage of mushroom-forming fungi: is preadaptation a requirement?</title>
        <authorList>
            <consortium name="DOE Joint Genome Institute"/>
            <person name="Looney B.P."/>
            <person name="Miyauchi S."/>
            <person name="Morin E."/>
            <person name="Drula E."/>
            <person name="Courty P.E."/>
            <person name="Chicoki N."/>
            <person name="Fauchery L."/>
            <person name="Kohler A."/>
            <person name="Kuo A."/>
            <person name="LaButti K."/>
            <person name="Pangilinan J."/>
            <person name="Lipzen A."/>
            <person name="Riley R."/>
            <person name="Andreopoulos W."/>
            <person name="He G."/>
            <person name="Johnson J."/>
            <person name="Barry K.W."/>
            <person name="Grigoriev I.V."/>
            <person name="Nagy L."/>
            <person name="Hibbett D."/>
            <person name="Henrissat B."/>
            <person name="Matheny P.B."/>
            <person name="Labbe J."/>
            <person name="Martin A.F."/>
        </authorList>
    </citation>
    <scope>NUCLEOTIDE SEQUENCE</scope>
    <source>
        <strain evidence="1">BPL698</strain>
    </source>
</reference>
<evidence type="ECO:0000313" key="2">
    <source>
        <dbReference type="Proteomes" id="UP001207468"/>
    </source>
</evidence>
<protein>
    <submittedName>
        <fullName evidence="1">Uncharacterized protein</fullName>
    </submittedName>
</protein>
<proteinExistence type="predicted"/>
<gene>
    <name evidence="1" type="ORF">F5148DRAFT_1368825</name>
</gene>
<keyword evidence="2" id="KW-1185">Reference proteome</keyword>
<dbReference type="Proteomes" id="UP001207468">
    <property type="component" value="Unassembled WGS sequence"/>
</dbReference>
<organism evidence="1 2">
    <name type="scientific">Russula earlei</name>
    <dbReference type="NCBI Taxonomy" id="71964"/>
    <lineage>
        <taxon>Eukaryota</taxon>
        <taxon>Fungi</taxon>
        <taxon>Dikarya</taxon>
        <taxon>Basidiomycota</taxon>
        <taxon>Agaricomycotina</taxon>
        <taxon>Agaricomycetes</taxon>
        <taxon>Russulales</taxon>
        <taxon>Russulaceae</taxon>
        <taxon>Russula</taxon>
    </lineage>
</organism>
<name>A0ACC0U5Y6_9AGAM</name>